<keyword evidence="1" id="KW-0812">Transmembrane</keyword>
<proteinExistence type="predicted"/>
<accession>A0A7J0GTD5</accession>
<evidence type="ECO:0000313" key="2">
    <source>
        <dbReference type="EMBL" id="GFZ14043.1"/>
    </source>
</evidence>
<name>A0A7J0GTD5_9ERIC</name>
<sequence>MGGVIYGLRGVLGLVFSMGRRVVWEALLIVVAEMDMDLERELPQLWVSSATKVTRTCGGTRCCNVFEEFCHQVAAALVLSLLGSVAFFLLVVLAALNLHKKCK</sequence>
<dbReference type="EMBL" id="BJWL01000024">
    <property type="protein sequence ID" value="GFZ14043.1"/>
    <property type="molecule type" value="Genomic_DNA"/>
</dbReference>
<evidence type="ECO:0000256" key="1">
    <source>
        <dbReference type="SAM" id="Phobius"/>
    </source>
</evidence>
<reference evidence="2 3" key="1">
    <citation type="submission" date="2019-07" db="EMBL/GenBank/DDBJ databases">
        <title>De Novo Assembly of kiwifruit Actinidia rufa.</title>
        <authorList>
            <person name="Sugita-Konishi S."/>
            <person name="Sato K."/>
            <person name="Mori E."/>
            <person name="Abe Y."/>
            <person name="Kisaki G."/>
            <person name="Hamano K."/>
            <person name="Suezawa K."/>
            <person name="Otani M."/>
            <person name="Fukuda T."/>
            <person name="Manabe T."/>
            <person name="Gomi K."/>
            <person name="Tabuchi M."/>
            <person name="Akimitsu K."/>
            <person name="Kataoka I."/>
        </authorList>
    </citation>
    <scope>NUCLEOTIDE SEQUENCE [LARGE SCALE GENOMIC DNA]</scope>
    <source>
        <strain evidence="3">cv. Fuchu</strain>
    </source>
</reference>
<feature type="transmembrane region" description="Helical" evidence="1">
    <location>
        <begin position="74"/>
        <end position="98"/>
    </location>
</feature>
<keyword evidence="3" id="KW-1185">Reference proteome</keyword>
<dbReference type="Proteomes" id="UP000585474">
    <property type="component" value="Unassembled WGS sequence"/>
</dbReference>
<protein>
    <submittedName>
        <fullName evidence="2">Uncharacterized protein</fullName>
    </submittedName>
</protein>
<evidence type="ECO:0000313" key="3">
    <source>
        <dbReference type="Proteomes" id="UP000585474"/>
    </source>
</evidence>
<organism evidence="2 3">
    <name type="scientific">Actinidia rufa</name>
    <dbReference type="NCBI Taxonomy" id="165716"/>
    <lineage>
        <taxon>Eukaryota</taxon>
        <taxon>Viridiplantae</taxon>
        <taxon>Streptophyta</taxon>
        <taxon>Embryophyta</taxon>
        <taxon>Tracheophyta</taxon>
        <taxon>Spermatophyta</taxon>
        <taxon>Magnoliopsida</taxon>
        <taxon>eudicotyledons</taxon>
        <taxon>Gunneridae</taxon>
        <taxon>Pentapetalae</taxon>
        <taxon>asterids</taxon>
        <taxon>Ericales</taxon>
        <taxon>Actinidiaceae</taxon>
        <taxon>Actinidia</taxon>
    </lineage>
</organism>
<keyword evidence="1" id="KW-1133">Transmembrane helix</keyword>
<comment type="caution">
    <text evidence="2">The sequence shown here is derived from an EMBL/GenBank/DDBJ whole genome shotgun (WGS) entry which is preliminary data.</text>
</comment>
<dbReference type="AlphaFoldDB" id="A0A7J0GTD5"/>
<keyword evidence="1" id="KW-0472">Membrane</keyword>
<gene>
    <name evidence="2" type="ORF">Acr_24g0002330</name>
</gene>